<dbReference type="Proteomes" id="UP000281708">
    <property type="component" value="Unassembled WGS sequence"/>
</dbReference>
<comment type="caution">
    <text evidence="1">The sequence shown here is derived from an EMBL/GenBank/DDBJ whole genome shotgun (WGS) entry which is preliminary data.</text>
</comment>
<organism evidence="1 2">
    <name type="scientific">Nocardioides mangrovicus</name>
    <dbReference type="NCBI Taxonomy" id="2478913"/>
    <lineage>
        <taxon>Bacteria</taxon>
        <taxon>Bacillati</taxon>
        <taxon>Actinomycetota</taxon>
        <taxon>Actinomycetes</taxon>
        <taxon>Propionibacteriales</taxon>
        <taxon>Nocardioidaceae</taxon>
        <taxon>Nocardioides</taxon>
    </lineage>
</organism>
<reference evidence="1 2" key="1">
    <citation type="submission" date="2018-10" db="EMBL/GenBank/DDBJ databases">
        <title>Marmoricola sp. 4Q3S-7 whole genome shotgun sequence.</title>
        <authorList>
            <person name="Li F."/>
        </authorList>
    </citation>
    <scope>NUCLEOTIDE SEQUENCE [LARGE SCALE GENOMIC DNA]</scope>
    <source>
        <strain evidence="1 2">4Q3S-7</strain>
    </source>
</reference>
<evidence type="ECO:0000313" key="1">
    <source>
        <dbReference type="EMBL" id="RLV49360.1"/>
    </source>
</evidence>
<name>A0A3L8P1Q4_9ACTN</name>
<protein>
    <submittedName>
        <fullName evidence="1">Polyketide cyclase</fullName>
    </submittedName>
</protein>
<proteinExistence type="predicted"/>
<dbReference type="AlphaFoldDB" id="A0A3L8P1Q4"/>
<evidence type="ECO:0000313" key="2">
    <source>
        <dbReference type="Proteomes" id="UP000281708"/>
    </source>
</evidence>
<gene>
    <name evidence="1" type="ORF">D9V37_12560</name>
</gene>
<dbReference type="EMBL" id="RDBE01000007">
    <property type="protein sequence ID" value="RLV49360.1"/>
    <property type="molecule type" value="Genomic_DNA"/>
</dbReference>
<accession>A0A3L8P1Q4</accession>
<dbReference type="RefSeq" id="WP_121806462.1">
    <property type="nucleotide sequence ID" value="NZ_RDBE01000007.1"/>
</dbReference>
<keyword evidence="2" id="KW-1185">Reference proteome</keyword>
<sequence length="167" mass="17993">MIGDRWGVSEADVARRYPCDDVVASPALEAWRGVTAQAAREQVWSRVVQVRLAPYSYDWVDNLGRRSPAALQGLADPVPGDPFTASAGRPLGTVLAVEPGIALTARVVGAVMSYVLVGEEPTRLLLKLVVPRSPLARVVAPAVCLGDLVMARRQLLNLARLAESDRR</sequence>
<dbReference type="OrthoDB" id="3255669at2"/>